<sequence>MDETKKSKGRRVVIIENSPSKVTTKDMEDNTNGTDTENSETMTAVGLTVAEDVTHIAAQSVGETKHCTRKIQWVTHGEFTAERGRRQIQELISTCKYRIGWACSTEFMKKEDVIHSFHYIYRVSWSLSTAELPVASVYAIAYFTIKIRKNKPWNKLLSLEPRIIYRGTVGGEFILLVTCASTSCLSQSTRNHIQQRFGRMELAPNSSHNFGGKKG</sequence>
<dbReference type="GO" id="GO:0016301">
    <property type="term" value="F:kinase activity"/>
    <property type="evidence" value="ECO:0007669"/>
    <property type="project" value="UniProtKB-KW"/>
</dbReference>
<dbReference type="PANTHER" id="PTHR35075">
    <property type="entry name" value="A-KINASE ANCHOR PROTEIN 14"/>
    <property type="match status" value="1"/>
</dbReference>
<feature type="region of interest" description="Disordered" evidence="1">
    <location>
        <begin position="18"/>
        <end position="38"/>
    </location>
</feature>
<reference evidence="2 3" key="1">
    <citation type="submission" date="2013-11" db="EMBL/GenBank/DDBJ databases">
        <title>The Damaraland mole rat (Fukomys damarensis) genome and evolution of African mole rats.</title>
        <authorList>
            <person name="Gladyshev V.N."/>
            <person name="Fang X."/>
        </authorList>
    </citation>
    <scope>NUCLEOTIDE SEQUENCE [LARGE SCALE GENOMIC DNA]</scope>
    <source>
        <tissue evidence="2">Liver</tissue>
    </source>
</reference>
<dbReference type="PANTHER" id="PTHR35075:SF1">
    <property type="entry name" value="A-KINASE ANCHOR PROTEIN 14"/>
    <property type="match status" value="1"/>
</dbReference>
<evidence type="ECO:0000313" key="3">
    <source>
        <dbReference type="Proteomes" id="UP000028990"/>
    </source>
</evidence>
<gene>
    <name evidence="2" type="ORF">H920_18911</name>
</gene>
<dbReference type="InterPro" id="IPR053084">
    <property type="entry name" value="AKAP"/>
</dbReference>
<dbReference type="eggNOG" id="ENOG502S0CR">
    <property type="taxonomic scope" value="Eukaryota"/>
</dbReference>
<evidence type="ECO:0000313" key="2">
    <source>
        <dbReference type="EMBL" id="KFO19713.1"/>
    </source>
</evidence>
<dbReference type="GO" id="GO:0034237">
    <property type="term" value="F:protein kinase A regulatory subunit binding"/>
    <property type="evidence" value="ECO:0007669"/>
    <property type="project" value="TreeGrafter"/>
</dbReference>
<dbReference type="AlphaFoldDB" id="A0A091CQ07"/>
<dbReference type="InterPro" id="IPR025663">
    <property type="entry name" value="AKAP_28"/>
</dbReference>
<dbReference type="GO" id="GO:0005952">
    <property type="term" value="C:cAMP-dependent protein kinase complex"/>
    <property type="evidence" value="ECO:0007669"/>
    <property type="project" value="TreeGrafter"/>
</dbReference>
<organism evidence="2 3">
    <name type="scientific">Fukomys damarensis</name>
    <name type="common">Damaraland mole rat</name>
    <name type="synonym">Cryptomys damarensis</name>
    <dbReference type="NCBI Taxonomy" id="885580"/>
    <lineage>
        <taxon>Eukaryota</taxon>
        <taxon>Metazoa</taxon>
        <taxon>Chordata</taxon>
        <taxon>Craniata</taxon>
        <taxon>Vertebrata</taxon>
        <taxon>Euteleostomi</taxon>
        <taxon>Mammalia</taxon>
        <taxon>Eutheria</taxon>
        <taxon>Euarchontoglires</taxon>
        <taxon>Glires</taxon>
        <taxon>Rodentia</taxon>
        <taxon>Hystricomorpha</taxon>
        <taxon>Bathyergidae</taxon>
        <taxon>Fukomys</taxon>
    </lineage>
</organism>
<accession>A0A091CQ07</accession>
<dbReference type="Proteomes" id="UP000028990">
    <property type="component" value="Unassembled WGS sequence"/>
</dbReference>
<proteinExistence type="predicted"/>
<dbReference type="EMBL" id="KN124943">
    <property type="protein sequence ID" value="KFO19713.1"/>
    <property type="molecule type" value="Genomic_DNA"/>
</dbReference>
<name>A0A091CQ07_FUKDA</name>
<keyword evidence="3" id="KW-1185">Reference proteome</keyword>
<keyword evidence="2" id="KW-0418">Kinase</keyword>
<evidence type="ECO:0000256" key="1">
    <source>
        <dbReference type="SAM" id="MobiDB-lite"/>
    </source>
</evidence>
<dbReference type="Pfam" id="PF14469">
    <property type="entry name" value="AKAP28"/>
    <property type="match status" value="1"/>
</dbReference>
<keyword evidence="2" id="KW-0808">Transferase</keyword>
<protein>
    <submittedName>
        <fullName evidence="2">A-kinase anchor protein 14</fullName>
    </submittedName>
</protein>